<dbReference type="SUPFAM" id="SSF54373">
    <property type="entry name" value="FAD-linked reductases, C-terminal domain"/>
    <property type="match status" value="1"/>
</dbReference>
<dbReference type="PANTHER" id="PTHR10961">
    <property type="entry name" value="PEROXISOMAL SARCOSINE OXIDASE"/>
    <property type="match status" value="1"/>
</dbReference>
<name>A0ABX2EWE8_9PSEU</name>
<dbReference type="InterPro" id="IPR036188">
    <property type="entry name" value="FAD/NAD-bd_sf"/>
</dbReference>
<dbReference type="SUPFAM" id="SSF51905">
    <property type="entry name" value="FAD/NAD(P)-binding domain"/>
    <property type="match status" value="1"/>
</dbReference>
<dbReference type="Pfam" id="PF01266">
    <property type="entry name" value="DAO"/>
    <property type="match status" value="1"/>
</dbReference>
<evidence type="ECO:0000256" key="1">
    <source>
        <dbReference type="ARBA" id="ARBA00001974"/>
    </source>
</evidence>
<dbReference type="PANTHER" id="PTHR10961:SF7">
    <property type="entry name" value="FAD DEPENDENT OXIDOREDUCTASE DOMAIN-CONTAINING PROTEIN"/>
    <property type="match status" value="1"/>
</dbReference>
<evidence type="ECO:0000259" key="5">
    <source>
        <dbReference type="Pfam" id="PF01266"/>
    </source>
</evidence>
<comment type="caution">
    <text evidence="6">The sequence shown here is derived from an EMBL/GenBank/DDBJ whole genome shotgun (WGS) entry which is preliminary data.</text>
</comment>
<keyword evidence="7" id="KW-1185">Reference proteome</keyword>
<dbReference type="InterPro" id="IPR045170">
    <property type="entry name" value="MTOX"/>
</dbReference>
<keyword evidence="4" id="KW-0560">Oxidoreductase</keyword>
<dbReference type="Gene3D" id="3.50.50.60">
    <property type="entry name" value="FAD/NAD(P)-binding domain"/>
    <property type="match status" value="1"/>
</dbReference>
<accession>A0ABX2EWE8</accession>
<keyword evidence="2" id="KW-0285">Flavoprotein</keyword>
<evidence type="ECO:0000313" key="6">
    <source>
        <dbReference type="EMBL" id="NRN63062.1"/>
    </source>
</evidence>
<organism evidence="6 7">
    <name type="scientific">Kibdelosporangium persicum</name>
    <dbReference type="NCBI Taxonomy" id="2698649"/>
    <lineage>
        <taxon>Bacteria</taxon>
        <taxon>Bacillati</taxon>
        <taxon>Actinomycetota</taxon>
        <taxon>Actinomycetes</taxon>
        <taxon>Pseudonocardiales</taxon>
        <taxon>Pseudonocardiaceae</taxon>
        <taxon>Kibdelosporangium</taxon>
    </lineage>
</organism>
<dbReference type="Gene3D" id="3.30.9.10">
    <property type="entry name" value="D-Amino Acid Oxidase, subunit A, domain 2"/>
    <property type="match status" value="1"/>
</dbReference>
<comment type="cofactor">
    <cofactor evidence="1">
        <name>FAD</name>
        <dbReference type="ChEBI" id="CHEBI:57692"/>
    </cofactor>
</comment>
<keyword evidence="3" id="KW-0274">FAD</keyword>
<dbReference type="InterPro" id="IPR006076">
    <property type="entry name" value="FAD-dep_OxRdtase"/>
</dbReference>
<gene>
    <name evidence="6" type="ORF">GC106_2630</name>
</gene>
<feature type="domain" description="FAD dependent oxidoreductase" evidence="5">
    <location>
        <begin position="7"/>
        <end position="330"/>
    </location>
</feature>
<evidence type="ECO:0000256" key="2">
    <source>
        <dbReference type="ARBA" id="ARBA00022630"/>
    </source>
</evidence>
<evidence type="ECO:0000313" key="7">
    <source>
        <dbReference type="Proteomes" id="UP000763557"/>
    </source>
</evidence>
<protein>
    <submittedName>
        <fullName evidence="6">N-methyl-L-tryptophan oxidase</fullName>
    </submittedName>
</protein>
<evidence type="ECO:0000256" key="4">
    <source>
        <dbReference type="ARBA" id="ARBA00023002"/>
    </source>
</evidence>
<reference evidence="6 7" key="1">
    <citation type="submission" date="2020-01" db="EMBL/GenBank/DDBJ databases">
        <title>Kibdelosporangium persica a novel Actinomycetes from a hot desert in Iran.</title>
        <authorList>
            <person name="Safaei N."/>
            <person name="Zaburannyi N."/>
            <person name="Mueller R."/>
            <person name="Wink J."/>
        </authorList>
    </citation>
    <scope>NUCLEOTIDE SEQUENCE [LARGE SCALE GENOMIC DNA]</scope>
    <source>
        <strain evidence="6 7">4NS15</strain>
    </source>
</reference>
<dbReference type="EMBL" id="JAAATY010000001">
    <property type="protein sequence ID" value="NRN63062.1"/>
    <property type="molecule type" value="Genomic_DNA"/>
</dbReference>
<dbReference type="RefSeq" id="WP_173123453.1">
    <property type="nucleotide sequence ID" value="NZ_CBCSGW010000039.1"/>
</dbReference>
<proteinExistence type="predicted"/>
<evidence type="ECO:0000256" key="3">
    <source>
        <dbReference type="ARBA" id="ARBA00022827"/>
    </source>
</evidence>
<sequence length="349" mass="37349">MQTVRKDVVVVGLGAFGSAALWRLAHRGVRVAGVEQHSIGHDQGSSHGDTRLFRIACMEHPGLSPIALKSLELWTGLAAETGETYVRQTGLLYVGNPGSKTITGPQAAGVPVELLTHEQVVARQPQYDVQPGQVGVWDPGAGICYPERNVRAHVAAARRLGADVHANTTVLAIEGTTVYTPTLAIEADQVVIAAGAGLRHFVPDLPLKHTPTPVNWFRPKDSADFSLARFPAFIWEFSDEMSLWGHGSDEGYAVKVGADPVATVNVEDAVARAFPELEPKPFAVRPCHVTDSPDGQFLVGRISEHVTIAGGDSGHGFKHCAGIGELLAQLVLGEPAYCPTDFMNPHRFS</sequence>
<dbReference type="Proteomes" id="UP000763557">
    <property type="component" value="Unassembled WGS sequence"/>
</dbReference>